<dbReference type="EMBL" id="CP053073">
    <property type="protein sequence ID" value="QJR14055.1"/>
    <property type="molecule type" value="Genomic_DNA"/>
</dbReference>
<reference evidence="2 3" key="1">
    <citation type="submission" date="2020-04" db="EMBL/GenBank/DDBJ databases">
        <title>Usitatibacter rugosus gen. nov., sp. nov. and Usitatibacter palustris sp. nov., novel members of Usitatibacteraceae fam. nov. within the order Nitrosomonadales isolated from soil.</title>
        <authorList>
            <person name="Huber K.J."/>
            <person name="Neumann-Schaal M."/>
            <person name="Geppert A."/>
            <person name="Luckner M."/>
            <person name="Wanner G."/>
            <person name="Overmann J."/>
        </authorList>
    </citation>
    <scope>NUCLEOTIDE SEQUENCE [LARGE SCALE GENOMIC DNA]</scope>
    <source>
        <strain evidence="2 3">Swamp67</strain>
    </source>
</reference>
<accession>A0A6M4H3Z4</accession>
<protein>
    <submittedName>
        <fullName evidence="2">Uncharacterized protein</fullName>
    </submittedName>
</protein>
<sequence>MTPGEKNALFRDTALARLASPDRLDARLQLPGYPVALLVALATLLAAVVAFTTWLVTR</sequence>
<dbReference type="RefSeq" id="WP_171160845.1">
    <property type="nucleotide sequence ID" value="NZ_CP053073.1"/>
</dbReference>
<evidence type="ECO:0000313" key="3">
    <source>
        <dbReference type="Proteomes" id="UP000503096"/>
    </source>
</evidence>
<keyword evidence="1" id="KW-1133">Transmembrane helix</keyword>
<organism evidence="2 3">
    <name type="scientific">Usitatibacter palustris</name>
    <dbReference type="NCBI Taxonomy" id="2732487"/>
    <lineage>
        <taxon>Bacteria</taxon>
        <taxon>Pseudomonadati</taxon>
        <taxon>Pseudomonadota</taxon>
        <taxon>Betaproteobacteria</taxon>
        <taxon>Nitrosomonadales</taxon>
        <taxon>Usitatibacteraceae</taxon>
        <taxon>Usitatibacter</taxon>
    </lineage>
</organism>
<proteinExistence type="predicted"/>
<keyword evidence="3" id="KW-1185">Reference proteome</keyword>
<keyword evidence="1" id="KW-0812">Transmembrane</keyword>
<dbReference type="AlphaFoldDB" id="A0A6M4H3Z4"/>
<dbReference type="Proteomes" id="UP000503096">
    <property type="component" value="Chromosome"/>
</dbReference>
<dbReference type="KEGG" id="upl:DSM104440_00847"/>
<feature type="transmembrane region" description="Helical" evidence="1">
    <location>
        <begin position="33"/>
        <end position="56"/>
    </location>
</feature>
<keyword evidence="1" id="KW-0472">Membrane</keyword>
<evidence type="ECO:0000313" key="2">
    <source>
        <dbReference type="EMBL" id="QJR14055.1"/>
    </source>
</evidence>
<evidence type="ECO:0000256" key="1">
    <source>
        <dbReference type="SAM" id="Phobius"/>
    </source>
</evidence>
<name>A0A6M4H3Z4_9PROT</name>
<dbReference type="InParanoid" id="A0A6M4H3Z4"/>
<gene>
    <name evidence="2" type="ORF">DSM104440_00847</name>
</gene>